<keyword evidence="1" id="KW-1133">Transmembrane helix</keyword>
<dbReference type="Proteomes" id="UP000318995">
    <property type="component" value="Unassembled WGS sequence"/>
</dbReference>
<keyword evidence="1" id="KW-0812">Transmembrane</keyword>
<evidence type="ECO:0008006" key="4">
    <source>
        <dbReference type="Google" id="ProtNLM"/>
    </source>
</evidence>
<feature type="transmembrane region" description="Helical" evidence="1">
    <location>
        <begin position="12"/>
        <end position="36"/>
    </location>
</feature>
<dbReference type="EMBL" id="SJPH01000001">
    <property type="protein sequence ID" value="TWT48870.1"/>
    <property type="molecule type" value="Genomic_DNA"/>
</dbReference>
<accession>A0A5C5WE40</accession>
<proteinExistence type="predicted"/>
<dbReference type="NCBIfam" id="TIGR02532">
    <property type="entry name" value="IV_pilin_GFxxxE"/>
    <property type="match status" value="1"/>
</dbReference>
<keyword evidence="3" id="KW-1185">Reference proteome</keyword>
<name>A0A5C5WE40_9BACT</name>
<gene>
    <name evidence="2" type="ORF">Pla111_06460</name>
</gene>
<dbReference type="AlphaFoldDB" id="A0A5C5WE40"/>
<dbReference type="InterPro" id="IPR012902">
    <property type="entry name" value="N_methyl_site"/>
</dbReference>
<dbReference type="RefSeq" id="WP_146571255.1">
    <property type="nucleotide sequence ID" value="NZ_SJPH01000001.1"/>
</dbReference>
<sequence>MTRRAATPDRCGVTLLEVMTTLALSATLMTSSMVVLRSSYATWRLHEEELDRAGAANAVLRHLVRGVRQANAVTAVTATAAPNGALSVQLNDGLVATWTYSSGTVLYQMTGGSPQTLSDNITGLSFTGYEADGVTTTDNPSDIHALRCAVTTTLPSGANRTASSFTWVRAW</sequence>
<evidence type="ECO:0000256" key="1">
    <source>
        <dbReference type="SAM" id="Phobius"/>
    </source>
</evidence>
<comment type="caution">
    <text evidence="2">The sequence shown here is derived from an EMBL/GenBank/DDBJ whole genome shotgun (WGS) entry which is preliminary data.</text>
</comment>
<protein>
    <recommendedName>
        <fullName evidence="4">Prepilin-type N-terminal cleavage/methylation domain-containing protein</fullName>
    </recommendedName>
</protein>
<organism evidence="2 3">
    <name type="scientific">Botrimarina hoheduenensis</name>
    <dbReference type="NCBI Taxonomy" id="2528000"/>
    <lineage>
        <taxon>Bacteria</taxon>
        <taxon>Pseudomonadati</taxon>
        <taxon>Planctomycetota</taxon>
        <taxon>Planctomycetia</taxon>
        <taxon>Pirellulales</taxon>
        <taxon>Lacipirellulaceae</taxon>
        <taxon>Botrimarina</taxon>
    </lineage>
</organism>
<keyword evidence="1" id="KW-0472">Membrane</keyword>
<evidence type="ECO:0000313" key="2">
    <source>
        <dbReference type="EMBL" id="TWT48870.1"/>
    </source>
</evidence>
<evidence type="ECO:0000313" key="3">
    <source>
        <dbReference type="Proteomes" id="UP000318995"/>
    </source>
</evidence>
<dbReference type="OrthoDB" id="290698at2"/>
<reference evidence="2 3" key="1">
    <citation type="submission" date="2019-02" db="EMBL/GenBank/DDBJ databases">
        <title>Deep-cultivation of Planctomycetes and their phenomic and genomic characterization uncovers novel biology.</title>
        <authorList>
            <person name="Wiegand S."/>
            <person name="Jogler M."/>
            <person name="Boedeker C."/>
            <person name="Pinto D."/>
            <person name="Vollmers J."/>
            <person name="Rivas-Marin E."/>
            <person name="Kohn T."/>
            <person name="Peeters S.H."/>
            <person name="Heuer A."/>
            <person name="Rast P."/>
            <person name="Oberbeckmann S."/>
            <person name="Bunk B."/>
            <person name="Jeske O."/>
            <person name="Meyerdierks A."/>
            <person name="Storesund J.E."/>
            <person name="Kallscheuer N."/>
            <person name="Luecker S."/>
            <person name="Lage O.M."/>
            <person name="Pohl T."/>
            <person name="Merkel B.J."/>
            <person name="Hornburger P."/>
            <person name="Mueller R.-W."/>
            <person name="Bruemmer F."/>
            <person name="Labrenz M."/>
            <person name="Spormann A.M."/>
            <person name="Op Den Camp H."/>
            <person name="Overmann J."/>
            <person name="Amann R."/>
            <person name="Jetten M.S.M."/>
            <person name="Mascher T."/>
            <person name="Medema M.H."/>
            <person name="Devos D.P."/>
            <person name="Kaster A.-K."/>
            <person name="Ovreas L."/>
            <person name="Rohde M."/>
            <person name="Galperin M.Y."/>
            <person name="Jogler C."/>
        </authorList>
    </citation>
    <scope>NUCLEOTIDE SEQUENCE [LARGE SCALE GENOMIC DNA]</scope>
    <source>
        <strain evidence="2 3">Pla111</strain>
    </source>
</reference>